<evidence type="ECO:0000313" key="10">
    <source>
        <dbReference type="EMBL" id="GAA2986712.1"/>
    </source>
</evidence>
<reference evidence="11" key="1">
    <citation type="journal article" date="2019" name="Int. J. Syst. Evol. Microbiol.">
        <title>The Global Catalogue of Microorganisms (GCM) 10K type strain sequencing project: providing services to taxonomists for standard genome sequencing and annotation.</title>
        <authorList>
            <consortium name="The Broad Institute Genomics Platform"/>
            <consortium name="The Broad Institute Genome Sequencing Center for Infectious Disease"/>
            <person name="Wu L."/>
            <person name="Ma J."/>
        </authorList>
    </citation>
    <scope>NUCLEOTIDE SEQUENCE [LARGE SCALE GENOMIC DNA]</scope>
    <source>
        <strain evidence="11">JCM 3106</strain>
    </source>
</reference>
<dbReference type="SUPFAM" id="SSF50494">
    <property type="entry name" value="Trypsin-like serine proteases"/>
    <property type="match status" value="1"/>
</dbReference>
<dbReference type="InterPro" id="IPR004236">
    <property type="entry name" value="Pept_S1_alpha_lytic"/>
</dbReference>
<dbReference type="InterPro" id="IPR035070">
    <property type="entry name" value="Streptogrisin_prodomain"/>
</dbReference>
<dbReference type="GO" id="GO:0006508">
    <property type="term" value="P:proteolysis"/>
    <property type="evidence" value="ECO:0007669"/>
    <property type="project" value="UniProtKB-KW"/>
</dbReference>
<sequence>MFRTCAAAMGCLLAVTVLTSTPPATASRPARALPAVSGVEVPERVLPARKPPMGMLKAIRRDLGLTEDQAQSRLLNESRLTSIAAQLRERLGDRFAGSWLRGVAGQTLVVATTGRADAAQITAAGARPLIVARSLTRLRAVKEKLATARPALSEVSSVRYIDVRANKVVISSSTPRAATSSIKAAGVSPAAVRVVLSAEQPRLLQAGMPVDPQPYPPGAPPTDLVGGQAYYSGATTRCSVGFAVTRGTQKGFISAGHCGTPGTATVGFNRLTQGSVRASTFPGGDHSWVALDDTWTPRPLVGNDSGGIMYVYGAKEAIEGSSVCLAGSSAGGLDWHCGTITQREADVTYPEGVVTHMMRTSACAHPGNAGASMLSIGQAQGIVSGGSGDCATGGFTYVQPLGDILTAYGLTLMTYVKVQASTGSCSGYPNSATGALSSGQSIYQPNGLHYRTTVTGSHFGCVEADSNGDFDLHLQKLDGLTWSTVAVSETPRPFEELGYVGPPGVYRYLLLSFKGSGSYTLGYTTP</sequence>
<evidence type="ECO:0000256" key="4">
    <source>
        <dbReference type="ARBA" id="ARBA00022801"/>
    </source>
</evidence>
<keyword evidence="5" id="KW-0720">Serine protease</keyword>
<accession>A0ABP6K984</accession>
<dbReference type="EMBL" id="BAAAWD010000002">
    <property type="protein sequence ID" value="GAA2986712.1"/>
    <property type="molecule type" value="Genomic_DNA"/>
</dbReference>
<dbReference type="Gene3D" id="3.30.300.50">
    <property type="match status" value="1"/>
</dbReference>
<dbReference type="InterPro" id="IPR009003">
    <property type="entry name" value="Peptidase_S1_PA"/>
</dbReference>
<evidence type="ECO:0000259" key="9">
    <source>
        <dbReference type="Pfam" id="PF02983"/>
    </source>
</evidence>
<dbReference type="CDD" id="cd21112">
    <property type="entry name" value="alphaLP-like"/>
    <property type="match status" value="1"/>
</dbReference>
<dbReference type="PRINTS" id="PR00861">
    <property type="entry name" value="ALYTICPTASE"/>
</dbReference>
<dbReference type="InterPro" id="IPR001316">
    <property type="entry name" value="Pept_S1A_streptogrisin"/>
</dbReference>
<keyword evidence="6" id="KW-0865">Zymogen</keyword>
<keyword evidence="4" id="KW-0378">Hydrolase</keyword>
<evidence type="ECO:0000256" key="2">
    <source>
        <dbReference type="ARBA" id="ARBA00022670"/>
    </source>
</evidence>
<evidence type="ECO:0000256" key="5">
    <source>
        <dbReference type="ARBA" id="ARBA00022825"/>
    </source>
</evidence>
<gene>
    <name evidence="10" type="ORF">GCM10017559_03000</name>
</gene>
<evidence type="ECO:0000256" key="3">
    <source>
        <dbReference type="ARBA" id="ARBA00022729"/>
    </source>
</evidence>
<comment type="caution">
    <text evidence="10">The sequence shown here is derived from an EMBL/GenBank/DDBJ whole genome shotgun (WGS) entry which is preliminary data.</text>
</comment>
<keyword evidence="11" id="KW-1185">Reference proteome</keyword>
<dbReference type="GO" id="GO:0008233">
    <property type="term" value="F:peptidase activity"/>
    <property type="evidence" value="ECO:0007669"/>
    <property type="project" value="UniProtKB-KW"/>
</dbReference>
<evidence type="ECO:0000256" key="8">
    <source>
        <dbReference type="SAM" id="SignalP"/>
    </source>
</evidence>
<proteinExistence type="inferred from homology"/>
<dbReference type="Pfam" id="PF02983">
    <property type="entry name" value="Pro_Al_protease"/>
    <property type="match status" value="1"/>
</dbReference>
<evidence type="ECO:0000313" key="11">
    <source>
        <dbReference type="Proteomes" id="UP001499930"/>
    </source>
</evidence>
<name>A0ABP6K984_9ACTN</name>
<keyword evidence="2 10" id="KW-0645">Protease</keyword>
<feature type="signal peptide" evidence="8">
    <location>
        <begin position="1"/>
        <end position="26"/>
    </location>
</feature>
<evidence type="ECO:0000256" key="6">
    <source>
        <dbReference type="ARBA" id="ARBA00023145"/>
    </source>
</evidence>
<feature type="domain" description="Peptidase S1A alpha-lytic prodomain" evidence="9">
    <location>
        <begin position="133"/>
        <end position="188"/>
    </location>
</feature>
<dbReference type="InterPro" id="IPR043504">
    <property type="entry name" value="Peptidase_S1_PA_chymotrypsin"/>
</dbReference>
<protein>
    <submittedName>
        <fullName evidence="10">Alpha-lytic protease prodomain-containing protein</fullName>
    </submittedName>
</protein>
<comment type="similarity">
    <text evidence="1">Belongs to the peptidase S1 family.</text>
</comment>
<evidence type="ECO:0000256" key="7">
    <source>
        <dbReference type="ARBA" id="ARBA00023157"/>
    </source>
</evidence>
<keyword evidence="3 8" id="KW-0732">Signal</keyword>
<keyword evidence="7" id="KW-1015">Disulfide bond</keyword>
<feature type="chain" id="PRO_5046459367" evidence="8">
    <location>
        <begin position="27"/>
        <end position="526"/>
    </location>
</feature>
<dbReference type="RefSeq" id="WP_344887133.1">
    <property type="nucleotide sequence ID" value="NZ_BAAAWD010000002.1"/>
</dbReference>
<evidence type="ECO:0000256" key="1">
    <source>
        <dbReference type="ARBA" id="ARBA00007664"/>
    </source>
</evidence>
<dbReference type="Proteomes" id="UP001499930">
    <property type="component" value="Unassembled WGS sequence"/>
</dbReference>
<dbReference type="Gene3D" id="2.40.10.10">
    <property type="entry name" value="Trypsin-like serine proteases"/>
    <property type="match status" value="2"/>
</dbReference>
<organism evidence="10 11">
    <name type="scientific">Streptosporangium longisporum</name>
    <dbReference type="NCBI Taxonomy" id="46187"/>
    <lineage>
        <taxon>Bacteria</taxon>
        <taxon>Bacillati</taxon>
        <taxon>Actinomycetota</taxon>
        <taxon>Actinomycetes</taxon>
        <taxon>Streptosporangiales</taxon>
        <taxon>Streptosporangiaceae</taxon>
        <taxon>Streptosporangium</taxon>
    </lineage>
</organism>